<protein>
    <submittedName>
        <fullName evidence="2">8580_t:CDS:1</fullName>
    </submittedName>
</protein>
<comment type="caution">
    <text evidence="2">The sequence shown here is derived from an EMBL/GenBank/DDBJ whole genome shotgun (WGS) entry which is preliminary data.</text>
</comment>
<feature type="transmembrane region" description="Helical" evidence="1">
    <location>
        <begin position="21"/>
        <end position="44"/>
    </location>
</feature>
<evidence type="ECO:0000313" key="3">
    <source>
        <dbReference type="Proteomes" id="UP000789901"/>
    </source>
</evidence>
<keyword evidence="1" id="KW-0472">Membrane</keyword>
<keyword evidence="1" id="KW-0812">Transmembrane</keyword>
<proteinExistence type="predicted"/>
<accession>A0ABN7VF85</accession>
<keyword evidence="3" id="KW-1185">Reference proteome</keyword>
<reference evidence="2 3" key="1">
    <citation type="submission" date="2021-06" db="EMBL/GenBank/DDBJ databases">
        <authorList>
            <person name="Kallberg Y."/>
            <person name="Tangrot J."/>
            <person name="Rosling A."/>
        </authorList>
    </citation>
    <scope>NUCLEOTIDE SEQUENCE [LARGE SCALE GENOMIC DNA]</scope>
    <source>
        <strain evidence="2 3">120-4 pot B 10/14</strain>
    </source>
</reference>
<organism evidence="2 3">
    <name type="scientific">Gigaspora margarita</name>
    <dbReference type="NCBI Taxonomy" id="4874"/>
    <lineage>
        <taxon>Eukaryota</taxon>
        <taxon>Fungi</taxon>
        <taxon>Fungi incertae sedis</taxon>
        <taxon>Mucoromycota</taxon>
        <taxon>Glomeromycotina</taxon>
        <taxon>Glomeromycetes</taxon>
        <taxon>Diversisporales</taxon>
        <taxon>Gigasporaceae</taxon>
        <taxon>Gigaspora</taxon>
    </lineage>
</organism>
<dbReference type="Proteomes" id="UP000789901">
    <property type="component" value="Unassembled WGS sequence"/>
</dbReference>
<sequence>MSLIVAIVIFRKFSDLFFHFFRIKAILLLVSELPAVIVFVAQVAQPPLFTLSDIRSGLDINRLAYYVANSGLLRQNYDANNLARSCQCVYELTGFKALNLVVIPECHRNNIRSPRIIKQITMCIWNDYTTRNDKEYFINLASQINQLLANQRSHRTIRRRPRRMPESDMEHTPFSLTLFYGSM</sequence>
<evidence type="ECO:0000313" key="2">
    <source>
        <dbReference type="EMBL" id="CAG8759140.1"/>
    </source>
</evidence>
<evidence type="ECO:0000256" key="1">
    <source>
        <dbReference type="SAM" id="Phobius"/>
    </source>
</evidence>
<gene>
    <name evidence="2" type="ORF">GMARGA_LOCUS17270</name>
</gene>
<keyword evidence="1" id="KW-1133">Transmembrane helix</keyword>
<dbReference type="EMBL" id="CAJVQB010012969">
    <property type="protein sequence ID" value="CAG8759140.1"/>
    <property type="molecule type" value="Genomic_DNA"/>
</dbReference>
<name>A0ABN7VF85_GIGMA</name>